<dbReference type="GO" id="GO:0005634">
    <property type="term" value="C:nucleus"/>
    <property type="evidence" value="ECO:0007669"/>
    <property type="project" value="UniProtKB-SubCell"/>
</dbReference>
<dbReference type="Pfam" id="PF12465">
    <property type="entry name" value="Pr_beta_C"/>
    <property type="match status" value="1"/>
</dbReference>
<dbReference type="PRINTS" id="PR00141">
    <property type="entry name" value="PROTEASOME"/>
</dbReference>
<dbReference type="PANTHER" id="PTHR32194">
    <property type="entry name" value="METALLOPROTEASE TLDD"/>
    <property type="match status" value="1"/>
</dbReference>
<dbReference type="AlphaFoldDB" id="A0A2R6RIK6"/>
<keyword evidence="5" id="KW-0645">Protease</keyword>
<evidence type="ECO:0000256" key="5">
    <source>
        <dbReference type="ARBA" id="ARBA00022670"/>
    </source>
</evidence>
<keyword evidence="9" id="KW-0539">Nucleus</keyword>
<dbReference type="InterPro" id="IPR001353">
    <property type="entry name" value="Proteasome_sua/b"/>
</dbReference>
<dbReference type="CDD" id="cd03763">
    <property type="entry name" value="proteasome_beta_type_7"/>
    <property type="match status" value="1"/>
</dbReference>
<evidence type="ECO:0000259" key="11">
    <source>
        <dbReference type="Pfam" id="PF12465"/>
    </source>
</evidence>
<evidence type="ECO:0000256" key="6">
    <source>
        <dbReference type="ARBA" id="ARBA00022698"/>
    </source>
</evidence>
<evidence type="ECO:0000256" key="9">
    <source>
        <dbReference type="ARBA" id="ARBA00023242"/>
    </source>
</evidence>
<dbReference type="PANTHER" id="PTHR32194:SF4">
    <property type="entry name" value="PROTEASOME SUBUNIT BETA TYPE-7"/>
    <property type="match status" value="1"/>
</dbReference>
<dbReference type="PROSITE" id="PS51476">
    <property type="entry name" value="PROTEASOME_BETA_2"/>
    <property type="match status" value="1"/>
</dbReference>
<proteinExistence type="predicted"/>
<feature type="active site" description="Nucleophile" evidence="10">
    <location>
        <position position="44"/>
    </location>
</feature>
<dbReference type="GO" id="GO:0004298">
    <property type="term" value="F:threonine-type endopeptidase activity"/>
    <property type="evidence" value="ECO:0007669"/>
    <property type="project" value="UniProtKB-KW"/>
</dbReference>
<dbReference type="OrthoDB" id="429533at2759"/>
<sequence>MASVYSSPGFDFSNTISHPLDDGYRNNFLADRGLPLPKATSTGTTIVGCLFKDGIVLGADTRATEGPIVADKNCEKIHYISDSIRCCGAGTAADTEFTTALIASNIEMHALSTGRKPRVVTAMTMLKQMLFQYQGHIGAALVLGGVDATGPQLFTIAPHGSTDKLPYVTMGSGSLAAMAVFENGWKPDMEREEALQLVTAAISAGIFNDLGSGSNVDACVITANHTEMLRNFVKPNERVQKERSYTFRRGTTAWKSEEIRNLVVEEEIKPVGEAMDIS</sequence>
<evidence type="ECO:0000256" key="8">
    <source>
        <dbReference type="ARBA" id="ARBA00022942"/>
    </source>
</evidence>
<dbReference type="InterPro" id="IPR024689">
    <property type="entry name" value="Proteasome_bsu_C"/>
</dbReference>
<dbReference type="GO" id="GO:0019774">
    <property type="term" value="C:proteasome core complex, beta-subunit complex"/>
    <property type="evidence" value="ECO:0007669"/>
    <property type="project" value="UniProtKB-ARBA"/>
</dbReference>
<feature type="domain" description="Proteasome beta subunit C-terminal" evidence="11">
    <location>
        <begin position="235"/>
        <end position="267"/>
    </location>
</feature>
<dbReference type="InterPro" id="IPR000243">
    <property type="entry name" value="Pept_T1A_subB"/>
</dbReference>
<evidence type="ECO:0000256" key="4">
    <source>
        <dbReference type="ARBA" id="ARBA00022490"/>
    </source>
</evidence>
<keyword evidence="4" id="KW-0963">Cytoplasm</keyword>
<dbReference type="SUPFAM" id="SSF56235">
    <property type="entry name" value="N-terminal nucleophile aminohydrolases (Ntn hydrolases)"/>
    <property type="match status" value="1"/>
</dbReference>
<evidence type="ECO:0000256" key="3">
    <source>
        <dbReference type="ARBA" id="ARBA00012039"/>
    </source>
</evidence>
<dbReference type="Gene3D" id="3.60.20.10">
    <property type="entry name" value="Glutamine Phosphoribosylpyrophosphate, subunit 1, domain 1"/>
    <property type="match status" value="1"/>
</dbReference>
<dbReference type="Pfam" id="PF00227">
    <property type="entry name" value="Proteasome"/>
    <property type="match status" value="1"/>
</dbReference>
<dbReference type="FunFam" id="3.60.20.10:FF:000005">
    <property type="entry name" value="Proteasome subunit beta type-2"/>
    <property type="match status" value="1"/>
</dbReference>
<protein>
    <recommendedName>
        <fullName evidence="3">proteasome endopeptidase complex</fullName>
        <ecNumber evidence="3">3.4.25.1</ecNumber>
    </recommendedName>
</protein>
<dbReference type="InterPro" id="IPR029055">
    <property type="entry name" value="Ntn_hydrolases_N"/>
</dbReference>
<evidence type="ECO:0000313" key="12">
    <source>
        <dbReference type="EMBL" id="PSS29853.1"/>
    </source>
</evidence>
<dbReference type="InterPro" id="IPR023333">
    <property type="entry name" value="Proteasome_suB-type"/>
</dbReference>
<keyword evidence="6" id="KW-0888">Threonine protease</keyword>
<dbReference type="Proteomes" id="UP000186601">
    <property type="component" value="Unassembled WGS sequence"/>
</dbReference>
<dbReference type="EC" id="3.4.25.1" evidence="3"/>
<evidence type="ECO:0000313" key="13">
    <source>
        <dbReference type="Proteomes" id="UP000186601"/>
    </source>
</evidence>
<keyword evidence="7" id="KW-0378">Hydrolase</keyword>
<evidence type="ECO:0000256" key="1">
    <source>
        <dbReference type="ARBA" id="ARBA00001198"/>
    </source>
</evidence>
<evidence type="ECO:0000256" key="7">
    <source>
        <dbReference type="ARBA" id="ARBA00022801"/>
    </source>
</evidence>
<reference evidence="12 13" key="1">
    <citation type="submission" date="2018-02" db="EMBL/GenBank/DDBJ databases">
        <title>Genome sequence of the basidiomycete white-rot fungus Phlebia centrifuga.</title>
        <authorList>
            <person name="Granchi Z."/>
            <person name="Peng M."/>
            <person name="de Vries R.P."/>
            <person name="Hilden K."/>
            <person name="Makela M.R."/>
            <person name="Grigoriev I."/>
            <person name="Riley R."/>
        </authorList>
    </citation>
    <scope>NUCLEOTIDE SEQUENCE [LARGE SCALE GENOMIC DNA]</scope>
    <source>
        <strain evidence="12 13">FBCC195</strain>
    </source>
</reference>
<evidence type="ECO:0000256" key="10">
    <source>
        <dbReference type="PIRSR" id="PIRSR600243-1"/>
    </source>
</evidence>
<dbReference type="STRING" id="98765.A0A2R6RIK6"/>
<dbReference type="GO" id="GO:0051603">
    <property type="term" value="P:proteolysis involved in protein catabolic process"/>
    <property type="evidence" value="ECO:0007669"/>
    <property type="project" value="InterPro"/>
</dbReference>
<keyword evidence="13" id="KW-1185">Reference proteome</keyword>
<organism evidence="12 13">
    <name type="scientific">Hermanssonia centrifuga</name>
    <dbReference type="NCBI Taxonomy" id="98765"/>
    <lineage>
        <taxon>Eukaryota</taxon>
        <taxon>Fungi</taxon>
        <taxon>Dikarya</taxon>
        <taxon>Basidiomycota</taxon>
        <taxon>Agaricomycotina</taxon>
        <taxon>Agaricomycetes</taxon>
        <taxon>Polyporales</taxon>
        <taxon>Meruliaceae</taxon>
        <taxon>Hermanssonia</taxon>
    </lineage>
</organism>
<evidence type="ECO:0000256" key="2">
    <source>
        <dbReference type="ARBA" id="ARBA00004123"/>
    </source>
</evidence>
<gene>
    <name evidence="12" type="ORF">PHLCEN_2v2646</name>
</gene>
<comment type="subcellular location">
    <subcellularLocation>
        <location evidence="2">Nucleus</location>
    </subcellularLocation>
</comment>
<keyword evidence="8" id="KW-0647">Proteasome</keyword>
<dbReference type="EMBL" id="MLYV02000249">
    <property type="protein sequence ID" value="PSS29853.1"/>
    <property type="molecule type" value="Genomic_DNA"/>
</dbReference>
<dbReference type="GO" id="GO:0005737">
    <property type="term" value="C:cytoplasm"/>
    <property type="evidence" value="ECO:0007669"/>
    <property type="project" value="TreeGrafter"/>
</dbReference>
<accession>A0A2R6RIK6</accession>
<name>A0A2R6RIK6_9APHY</name>
<comment type="caution">
    <text evidence="12">The sequence shown here is derived from an EMBL/GenBank/DDBJ whole genome shotgun (WGS) entry which is preliminary data.</text>
</comment>
<comment type="catalytic activity">
    <reaction evidence="1">
        <text>Cleavage of peptide bonds with very broad specificity.</text>
        <dbReference type="EC" id="3.4.25.1"/>
    </reaction>
</comment>